<evidence type="ECO:0000256" key="1">
    <source>
        <dbReference type="ARBA" id="ARBA00001966"/>
    </source>
</evidence>
<keyword evidence="7" id="KW-0411">Iron-sulfur</keyword>
<dbReference type="RefSeq" id="XP_012894327.1">
    <property type="nucleotide sequence ID" value="XM_013038873.1"/>
</dbReference>
<feature type="domain" description="Radical SAM core" evidence="11">
    <location>
        <begin position="296"/>
        <end position="472"/>
    </location>
</feature>
<dbReference type="OrthoDB" id="271553at2759"/>
<dbReference type="SUPFAM" id="SSF102114">
    <property type="entry name" value="Radical SAM enzymes"/>
    <property type="match status" value="1"/>
</dbReference>
<keyword evidence="14" id="KW-1185">Reference proteome</keyword>
<comment type="cofactor">
    <cofactor evidence="1">
        <name>[4Fe-4S] cluster</name>
        <dbReference type="ChEBI" id="CHEBI:49883"/>
    </cofactor>
</comment>
<dbReference type="GO" id="GO:0051539">
    <property type="term" value="F:4 iron, 4 sulfur cluster binding"/>
    <property type="evidence" value="ECO:0007669"/>
    <property type="project" value="UniProtKB-KW"/>
</dbReference>
<dbReference type="InParanoid" id="D8LWU0"/>
<dbReference type="SFLD" id="SFLDG01071">
    <property type="entry name" value="tRNA_wybutosine-synthesizing"/>
    <property type="match status" value="1"/>
</dbReference>
<organism evidence="13">
    <name type="scientific">Blastocystis hominis</name>
    <dbReference type="NCBI Taxonomy" id="12968"/>
    <lineage>
        <taxon>Eukaryota</taxon>
        <taxon>Sar</taxon>
        <taxon>Stramenopiles</taxon>
        <taxon>Bigyra</taxon>
        <taxon>Opalozoa</taxon>
        <taxon>Opalinata</taxon>
        <taxon>Blastocystidae</taxon>
        <taxon>Blastocystis</taxon>
    </lineage>
</organism>
<evidence type="ECO:0000313" key="14">
    <source>
        <dbReference type="Proteomes" id="UP000008312"/>
    </source>
</evidence>
<evidence type="ECO:0000259" key="12">
    <source>
        <dbReference type="Pfam" id="PF08608"/>
    </source>
</evidence>
<dbReference type="GO" id="GO:0046872">
    <property type="term" value="F:metal ion binding"/>
    <property type="evidence" value="ECO:0007669"/>
    <property type="project" value="UniProtKB-KW"/>
</dbReference>
<dbReference type="GO" id="GO:0031591">
    <property type="term" value="P:wybutosine biosynthetic process"/>
    <property type="evidence" value="ECO:0007669"/>
    <property type="project" value="TreeGrafter"/>
</dbReference>
<evidence type="ECO:0000256" key="4">
    <source>
        <dbReference type="ARBA" id="ARBA00022694"/>
    </source>
</evidence>
<proteinExistence type="predicted"/>
<keyword evidence="5" id="KW-0479">Metal-binding</keyword>
<keyword evidence="4" id="KW-0819">tRNA processing</keyword>
<evidence type="ECO:0000256" key="2">
    <source>
        <dbReference type="ARBA" id="ARBA00022485"/>
    </source>
</evidence>
<dbReference type="InterPro" id="IPR007197">
    <property type="entry name" value="rSAM"/>
</dbReference>
<evidence type="ECO:0000259" key="11">
    <source>
        <dbReference type="Pfam" id="PF04055"/>
    </source>
</evidence>
<evidence type="ECO:0000256" key="8">
    <source>
        <dbReference type="ARBA" id="ARBA00023239"/>
    </source>
</evidence>
<reference evidence="13" key="1">
    <citation type="submission" date="2010-02" db="EMBL/GenBank/DDBJ databases">
        <title>Sequencing and annotation of the Blastocystis hominis genome.</title>
        <authorList>
            <person name="Wincker P."/>
        </authorList>
    </citation>
    <scope>NUCLEOTIDE SEQUENCE</scope>
    <source>
        <strain evidence="13">Singapore isolate B</strain>
    </source>
</reference>
<dbReference type="Gene3D" id="3.20.20.70">
    <property type="entry name" value="Aldolase class I"/>
    <property type="match status" value="1"/>
</dbReference>
<dbReference type="GeneID" id="24917941"/>
<dbReference type="InterPro" id="IPR034556">
    <property type="entry name" value="tRNA_wybutosine-synthase"/>
</dbReference>
<dbReference type="Pfam" id="PF08608">
    <property type="entry name" value="Wyosine_form"/>
    <property type="match status" value="1"/>
</dbReference>
<name>D8LWU0_BLAHO</name>
<keyword evidence="3" id="KW-0949">S-adenosyl-L-methionine</keyword>
<dbReference type="SFLD" id="SFLDS00029">
    <property type="entry name" value="Radical_SAM"/>
    <property type="match status" value="1"/>
</dbReference>
<dbReference type="SFLD" id="SFLDF00284">
    <property type="entry name" value="tRNA_wybutosine-synthesizing"/>
    <property type="match status" value="1"/>
</dbReference>
<evidence type="ECO:0000256" key="6">
    <source>
        <dbReference type="ARBA" id="ARBA00023004"/>
    </source>
</evidence>
<gene>
    <name evidence="13" type="ORF">GSBLH_T00000639001</name>
</gene>
<sequence>MFSSWLIRKMPLKVAFFYDKNNSSINSEVEKVLSIINDCVEKGLLWELTVFDLNEKLEYTRFQEYNYLLFFLFSHDQSLESSSHPVVLLYIQDLDGDHRVSHDILKGIQVSSLYDGTGSCIICDNLQLDLASLGASELTRYDFGHCPIDKSYLSIVWIVEILQNCIRNSEEAVEQSNKQQLLSHLRELVPMKVRRKLKVWLKEREEEEKELEERKSMKRDLGEDVEDLGNVPKEKEMITRELRSILQKQGYGVVGSHSAVKLCRWSKTHLRGNGACYKHTFYGLNSASCMEATPSLACANRCLFCWRHHSNPTGRSWRWKIDDAKDVYDGMVANQRRLLKQFAGCEGVLPDRVEEAMALRHCALSLVGEPIMYPKIAEFIDLLHQHGTSSFLVTNAQFPQEIRSVPPVTQFYISVDGSTKEGLKKLDRPLFRDYWERFNECVEAVKSRTERTVLRLTLVKGYNMEDVEGVARIVKEALPSFVELKGMTFSGQGCLLTMENCPWYSEIVQFGKELNALLDDYEISCEHEHSCSVLLTHKKFFYDGKWHTWIDFDKFQELYAKWKLDGTPVNALDYSIETPVNCVYCVFMVGLGHLWSHGAGIRPSG</sequence>
<dbReference type="AlphaFoldDB" id="D8LWU0"/>
<evidence type="ECO:0000256" key="9">
    <source>
        <dbReference type="ARBA" id="ARBA00049466"/>
    </source>
</evidence>
<protein>
    <submittedName>
        <fullName evidence="13">Uncharacterized protein</fullName>
    </submittedName>
</protein>
<evidence type="ECO:0000256" key="10">
    <source>
        <dbReference type="SAM" id="Coils"/>
    </source>
</evidence>
<keyword evidence="10" id="KW-0175">Coiled coil</keyword>
<evidence type="ECO:0000256" key="3">
    <source>
        <dbReference type="ARBA" id="ARBA00022691"/>
    </source>
</evidence>
<dbReference type="InterPro" id="IPR013917">
    <property type="entry name" value="tRNA_wybutosine-synth"/>
</dbReference>
<keyword evidence="2" id="KW-0004">4Fe-4S</keyword>
<evidence type="ECO:0000313" key="13">
    <source>
        <dbReference type="EMBL" id="CBK20279.2"/>
    </source>
</evidence>
<dbReference type="GO" id="GO:0102521">
    <property type="term" value="F:tRNA-4-demethylwyosine synthase activity"/>
    <property type="evidence" value="ECO:0007669"/>
    <property type="project" value="UniProtKB-EC"/>
</dbReference>
<evidence type="ECO:0000256" key="5">
    <source>
        <dbReference type="ARBA" id="ARBA00022723"/>
    </source>
</evidence>
<feature type="domain" description="tRNA wybutosine-synthesis" evidence="12">
    <location>
        <begin position="477"/>
        <end position="536"/>
    </location>
</feature>
<accession>D8LWU0</accession>
<feature type="coiled-coil region" evidence="10">
    <location>
        <begin position="159"/>
        <end position="224"/>
    </location>
</feature>
<keyword evidence="6" id="KW-0408">Iron</keyword>
<dbReference type="CDD" id="cd01335">
    <property type="entry name" value="Radical_SAM"/>
    <property type="match status" value="1"/>
</dbReference>
<dbReference type="PANTHER" id="PTHR13930">
    <property type="entry name" value="S-ADENOSYL-L-METHIONINE-DEPENDENT TRNA 4-DEMETHYLWYOSINE SYNTHASE"/>
    <property type="match status" value="1"/>
</dbReference>
<dbReference type="InterPro" id="IPR013785">
    <property type="entry name" value="Aldolase_TIM"/>
</dbReference>
<dbReference type="Proteomes" id="UP000008312">
    <property type="component" value="Unassembled WGS sequence"/>
</dbReference>
<dbReference type="EMBL" id="FN668638">
    <property type="protein sequence ID" value="CBK20279.2"/>
    <property type="molecule type" value="Genomic_DNA"/>
</dbReference>
<evidence type="ECO:0000256" key="7">
    <source>
        <dbReference type="ARBA" id="ARBA00023014"/>
    </source>
</evidence>
<keyword evidence="8" id="KW-0456">Lyase</keyword>
<dbReference type="InterPro" id="IPR058240">
    <property type="entry name" value="rSAM_sf"/>
</dbReference>
<dbReference type="PANTHER" id="PTHR13930:SF0">
    <property type="entry name" value="S-ADENOSYL-L-METHIONINE-DEPENDENT TRNA 4-DEMETHYLWYOSINE SYNTHASE TYW1-RELATED"/>
    <property type="match status" value="1"/>
</dbReference>
<comment type="catalytic activity">
    <reaction evidence="9">
        <text>N(1)-methylguanosine(37) in tRNA(Phe) + pyruvate + S-adenosyl-L-methionine = 4-demethylwyosine(37) in tRNA(Phe) + 5'-deoxyadenosine + L-methionine + CO2 + H2O</text>
        <dbReference type="Rhea" id="RHEA:36347"/>
        <dbReference type="Rhea" id="RHEA-COMP:10164"/>
        <dbReference type="Rhea" id="RHEA-COMP:10165"/>
        <dbReference type="ChEBI" id="CHEBI:15361"/>
        <dbReference type="ChEBI" id="CHEBI:15377"/>
        <dbReference type="ChEBI" id="CHEBI:16526"/>
        <dbReference type="ChEBI" id="CHEBI:17319"/>
        <dbReference type="ChEBI" id="CHEBI:57844"/>
        <dbReference type="ChEBI" id="CHEBI:59789"/>
        <dbReference type="ChEBI" id="CHEBI:64315"/>
        <dbReference type="ChEBI" id="CHEBI:73542"/>
        <dbReference type="EC" id="4.1.3.44"/>
    </reaction>
</comment>
<dbReference type="Pfam" id="PF04055">
    <property type="entry name" value="Radical_SAM"/>
    <property type="match status" value="1"/>
</dbReference>